<dbReference type="AlphaFoldDB" id="A0A397S7M4"/>
<dbReference type="EMBL" id="QKYT01000898">
    <property type="protein sequence ID" value="RIA80779.1"/>
    <property type="molecule type" value="Genomic_DNA"/>
</dbReference>
<feature type="compositionally biased region" description="Polar residues" evidence="1">
    <location>
        <begin position="104"/>
        <end position="113"/>
    </location>
</feature>
<dbReference type="Proteomes" id="UP000265703">
    <property type="component" value="Unassembled WGS sequence"/>
</dbReference>
<dbReference type="OrthoDB" id="2412516at2759"/>
<evidence type="ECO:0000313" key="2">
    <source>
        <dbReference type="EMBL" id="RIA80779.1"/>
    </source>
</evidence>
<evidence type="ECO:0000256" key="1">
    <source>
        <dbReference type="SAM" id="MobiDB-lite"/>
    </source>
</evidence>
<accession>A0A397S7M4</accession>
<evidence type="ECO:0000313" key="3">
    <source>
        <dbReference type="Proteomes" id="UP000265703"/>
    </source>
</evidence>
<feature type="region of interest" description="Disordered" evidence="1">
    <location>
        <begin position="87"/>
        <end position="118"/>
    </location>
</feature>
<sequence length="269" mass="30957">MVFQAVLANFGDGFEEHLIFQDKEFMIHHRLAVIKLVKDPKGKQKLIGFFRTSDDLNQACQAKFKIHELIVKWKIDKVRKKLSDPSYLSACTSSSKKNQDPKKSSSTRSASNKKNNKCTKNDQKYFFIEKQANYTHSSEQAPTSIENLFKDQQQELINLDNPDDDLSKPATPPLAFITKKNICDIMLYDIPSNWNAERITEEINSNLRFLIKASRLAQQAVIKNLPSTCLELDIFNNQEFKEIFNWEAIKLMKTLDLNDSSDINDLSDS</sequence>
<proteinExistence type="predicted"/>
<name>A0A397S7M4_9GLOM</name>
<reference evidence="2 3" key="1">
    <citation type="submission" date="2018-06" db="EMBL/GenBank/DDBJ databases">
        <title>Comparative genomics reveals the genomic features of Rhizophagus irregularis, R. cerebriforme, R. diaphanum and Gigaspora rosea, and their symbiotic lifestyle signature.</title>
        <authorList>
            <person name="Morin E."/>
            <person name="San Clemente H."/>
            <person name="Chen E.C.H."/>
            <person name="De La Providencia I."/>
            <person name="Hainaut M."/>
            <person name="Kuo A."/>
            <person name="Kohler A."/>
            <person name="Murat C."/>
            <person name="Tang N."/>
            <person name="Roy S."/>
            <person name="Loubradou J."/>
            <person name="Henrissat B."/>
            <person name="Grigoriev I.V."/>
            <person name="Corradi N."/>
            <person name="Roux C."/>
            <person name="Martin F.M."/>
        </authorList>
    </citation>
    <scope>NUCLEOTIDE SEQUENCE [LARGE SCALE GENOMIC DNA]</scope>
    <source>
        <strain evidence="2 3">DAOM 227022</strain>
    </source>
</reference>
<keyword evidence="3" id="KW-1185">Reference proteome</keyword>
<gene>
    <name evidence="2" type="ORF">C1645_838073</name>
</gene>
<protein>
    <submittedName>
        <fullName evidence="2">Uncharacterized protein</fullName>
    </submittedName>
</protein>
<comment type="caution">
    <text evidence="2">The sequence shown here is derived from an EMBL/GenBank/DDBJ whole genome shotgun (WGS) entry which is preliminary data.</text>
</comment>
<organism evidence="2 3">
    <name type="scientific">Glomus cerebriforme</name>
    <dbReference type="NCBI Taxonomy" id="658196"/>
    <lineage>
        <taxon>Eukaryota</taxon>
        <taxon>Fungi</taxon>
        <taxon>Fungi incertae sedis</taxon>
        <taxon>Mucoromycota</taxon>
        <taxon>Glomeromycotina</taxon>
        <taxon>Glomeromycetes</taxon>
        <taxon>Glomerales</taxon>
        <taxon>Glomeraceae</taxon>
        <taxon>Glomus</taxon>
    </lineage>
</organism>